<feature type="chain" id="PRO_5045960784" evidence="1">
    <location>
        <begin position="30"/>
        <end position="208"/>
    </location>
</feature>
<dbReference type="RefSeq" id="WP_311673602.1">
    <property type="nucleotide sequence ID" value="NZ_JAVREQ010000010.1"/>
</dbReference>
<keyword evidence="1" id="KW-0732">Signal</keyword>
<proteinExistence type="predicted"/>
<keyword evidence="3" id="KW-1185">Reference proteome</keyword>
<protein>
    <submittedName>
        <fullName evidence="2">Uncharacterized protein</fullName>
    </submittedName>
</protein>
<dbReference type="Proteomes" id="UP001183414">
    <property type="component" value="Unassembled WGS sequence"/>
</dbReference>
<name>A0ABU2NST5_9ACTN</name>
<evidence type="ECO:0000313" key="2">
    <source>
        <dbReference type="EMBL" id="MDT0379819.1"/>
    </source>
</evidence>
<reference evidence="3" key="1">
    <citation type="submission" date="2023-07" db="EMBL/GenBank/DDBJ databases">
        <title>30 novel species of actinomycetes from the DSMZ collection.</title>
        <authorList>
            <person name="Nouioui I."/>
        </authorList>
    </citation>
    <scope>NUCLEOTIDE SEQUENCE [LARGE SCALE GENOMIC DNA]</scope>
    <source>
        <strain evidence="3">DSM 42041</strain>
    </source>
</reference>
<evidence type="ECO:0000256" key="1">
    <source>
        <dbReference type="SAM" id="SignalP"/>
    </source>
</evidence>
<gene>
    <name evidence="2" type="ORF">RM572_13725</name>
</gene>
<comment type="caution">
    <text evidence="2">The sequence shown here is derived from an EMBL/GenBank/DDBJ whole genome shotgun (WGS) entry which is preliminary data.</text>
</comment>
<evidence type="ECO:0000313" key="3">
    <source>
        <dbReference type="Proteomes" id="UP001183414"/>
    </source>
</evidence>
<organism evidence="2 3">
    <name type="scientific">Streptomyces hazeniae</name>
    <dbReference type="NCBI Taxonomy" id="3075538"/>
    <lineage>
        <taxon>Bacteria</taxon>
        <taxon>Bacillati</taxon>
        <taxon>Actinomycetota</taxon>
        <taxon>Actinomycetes</taxon>
        <taxon>Kitasatosporales</taxon>
        <taxon>Streptomycetaceae</taxon>
        <taxon>Streptomyces</taxon>
    </lineage>
</organism>
<feature type="signal peptide" evidence="1">
    <location>
        <begin position="1"/>
        <end position="29"/>
    </location>
</feature>
<dbReference type="EMBL" id="JAVREQ010000010">
    <property type="protein sequence ID" value="MDT0379819.1"/>
    <property type="molecule type" value="Genomic_DNA"/>
</dbReference>
<accession>A0ABU2NST5</accession>
<sequence length="208" mass="21694">MSKVGIGRGVVAVAVCGLLLGGTAGGAQAAQAGQPARTIQPTATCTQMDEQLWAFEADQVVAECHARRAARAAERVEMILGDPPGGTPAAKWHSENPHHARDFAERAATTDDPMQAADYAREVSAHAAVLSGAAQPVMEVYGLDLLVETKDAGRKDAELAARQAAREAWKAAGKAANQGDGQDMALNVAADQAEEQAWQAAREAGWLS</sequence>